<feature type="transmembrane region" description="Helical" evidence="1">
    <location>
        <begin position="52"/>
        <end position="72"/>
    </location>
</feature>
<dbReference type="GO" id="GO:0016020">
    <property type="term" value="C:membrane"/>
    <property type="evidence" value="ECO:0007669"/>
    <property type="project" value="TreeGrafter"/>
</dbReference>
<keyword evidence="1" id="KW-0472">Membrane</keyword>
<name>A0A5K3EQT0_MESCO</name>
<feature type="transmembrane region" description="Helical" evidence="1">
    <location>
        <begin position="228"/>
        <end position="256"/>
    </location>
</feature>
<dbReference type="WBParaSite" id="MCU_002395-RA">
    <property type="protein sequence ID" value="MCU_002395-RA"/>
    <property type="gene ID" value="MCU_002395"/>
</dbReference>
<feature type="transmembrane region" description="Helical" evidence="1">
    <location>
        <begin position="190"/>
        <end position="208"/>
    </location>
</feature>
<keyword evidence="1" id="KW-0812">Transmembrane</keyword>
<proteinExistence type="predicted"/>
<accession>A0A5K3EQT0</accession>
<keyword evidence="1" id="KW-1133">Transmembrane helix</keyword>
<dbReference type="InterPro" id="IPR049352">
    <property type="entry name" value="Rost"/>
</dbReference>
<dbReference type="AlphaFoldDB" id="A0A5K3EQT0"/>
<dbReference type="PANTHER" id="PTHR12242">
    <property type="entry name" value="OS02G0130600 PROTEIN-RELATED"/>
    <property type="match status" value="1"/>
</dbReference>
<feature type="transmembrane region" description="Helical" evidence="1">
    <location>
        <begin position="128"/>
        <end position="150"/>
    </location>
</feature>
<feature type="transmembrane region" description="Helical" evidence="1">
    <location>
        <begin position="84"/>
        <end position="108"/>
    </location>
</feature>
<feature type="transmembrane region" description="Helical" evidence="1">
    <location>
        <begin position="28"/>
        <end position="46"/>
    </location>
</feature>
<evidence type="ECO:0000313" key="2">
    <source>
        <dbReference type="WBParaSite" id="MCU_002395-RA"/>
    </source>
</evidence>
<sequence length="282" mass="32694">MQDATEERKPCCSTFGKALKSEFKCSKFGFTGAIFSLFPLPQWIWMDGVVYTIYRVIIALGLVIWACVEIPLEVKRSKEEHMKLYYFLYATNWAFLTYTVTSSIFAVYCAYFNFNKEKHVPKCFSEFLWFLYGMSMNTVLVTSLVYWAAFWDPKYVQFYRPESKFKHLIPACTVFIDAWVNGLPIRLLHAIYPTLLGLIYAVFSYIYYDAGNIRPIYPVLDWSKPADAVIASVLTITFGLVIQVFLYVIFFIRIVLSYRLGGRGELVSQWWKENGAEDPSGT</sequence>
<dbReference type="Pfam" id="PF21534">
    <property type="entry name" value="Rost"/>
    <property type="match status" value="1"/>
</dbReference>
<organism evidence="2">
    <name type="scientific">Mesocestoides corti</name>
    <name type="common">Flatworm</name>
    <dbReference type="NCBI Taxonomy" id="53468"/>
    <lineage>
        <taxon>Eukaryota</taxon>
        <taxon>Metazoa</taxon>
        <taxon>Spiralia</taxon>
        <taxon>Lophotrochozoa</taxon>
        <taxon>Platyhelminthes</taxon>
        <taxon>Cestoda</taxon>
        <taxon>Eucestoda</taxon>
        <taxon>Cyclophyllidea</taxon>
        <taxon>Mesocestoididae</taxon>
        <taxon>Mesocestoides</taxon>
    </lineage>
</organism>
<dbReference type="PANTHER" id="PTHR12242:SF45">
    <property type="entry name" value="MARVEL DOMAIN-CONTAINING PROTEIN"/>
    <property type="match status" value="1"/>
</dbReference>
<evidence type="ECO:0000256" key="1">
    <source>
        <dbReference type="SAM" id="Phobius"/>
    </source>
</evidence>
<reference evidence="2" key="1">
    <citation type="submission" date="2019-11" db="UniProtKB">
        <authorList>
            <consortium name="WormBaseParasite"/>
        </authorList>
    </citation>
    <scope>IDENTIFICATION</scope>
</reference>
<protein>
    <submittedName>
        <fullName evidence="2">Protein rolling stone</fullName>
    </submittedName>
</protein>